<dbReference type="STRING" id="106004.A0A1Y2FY39"/>
<evidence type="ECO:0000256" key="2">
    <source>
        <dbReference type="ARBA" id="ARBA00005896"/>
    </source>
</evidence>
<accession>A0A1Y2FY39</accession>
<evidence type="ECO:0000313" key="8">
    <source>
        <dbReference type="EMBL" id="ORY88446.1"/>
    </source>
</evidence>
<keyword evidence="3" id="KW-0479">Metal-binding</keyword>
<evidence type="ECO:0000256" key="1">
    <source>
        <dbReference type="ARBA" id="ARBA00001954"/>
    </source>
</evidence>
<evidence type="ECO:0000256" key="3">
    <source>
        <dbReference type="ARBA" id="ARBA00022723"/>
    </source>
</evidence>
<dbReference type="PANTHER" id="PTHR43779:SF2">
    <property type="entry name" value="ALPHA-KETOGLUTARATE-DEPENDENT XANTHINE DIOXYGENASE XAN1"/>
    <property type="match status" value="1"/>
</dbReference>
<dbReference type="InterPro" id="IPR042098">
    <property type="entry name" value="TauD-like_sf"/>
</dbReference>
<dbReference type="PANTHER" id="PTHR43779">
    <property type="entry name" value="DIOXYGENASE RV0097-RELATED"/>
    <property type="match status" value="1"/>
</dbReference>
<evidence type="ECO:0000313" key="9">
    <source>
        <dbReference type="Proteomes" id="UP000193467"/>
    </source>
</evidence>
<keyword evidence="4" id="KW-0223">Dioxygenase</keyword>
<proteinExistence type="inferred from homology"/>
<gene>
    <name evidence="8" type="ORF">BCR35DRAFT_301576</name>
</gene>
<dbReference type="SUPFAM" id="SSF51197">
    <property type="entry name" value="Clavaminate synthase-like"/>
    <property type="match status" value="1"/>
</dbReference>
<dbReference type="OrthoDB" id="2537897at2759"/>
<dbReference type="EMBL" id="MCGR01000010">
    <property type="protein sequence ID" value="ORY88446.1"/>
    <property type="molecule type" value="Genomic_DNA"/>
</dbReference>
<dbReference type="Pfam" id="PF02668">
    <property type="entry name" value="TauD"/>
    <property type="match status" value="1"/>
</dbReference>
<sequence length="406" mass="45634">MALTVERIDSPAGFGCYVHGANLNDLSDADFDKIEEALYTHKLVVITKQKDLQPQKQYELNRRFDRTASGLHGHGGKDEVLNKQFKGRQNITLGFPSVPGVDMVRLVGQGTFPPGHYGTTEPLTLAASSHRGFHLTPLDEETMEKERSTRFQRFHIDAQLYPDGNHTARVTSLWAHTLPVGPPLTVRLDDGSSQTITGAKPGRTAFMDSTYIFREMSPQDQQMVLHSEVEYAPNPYEWIINCKGQNSGFSLVSQGKELPIADLPDGEEGLQKVQRLPMCWINPLTNEPAFQVHAIIARKLHIRRSADAPFEVIDDLEEVRATLDRLQRPHLRQEKILFSPQEEGDLVVWYNRGLRHSAVEYPPSYGPRMMHQVHLQASDSVADMEKPGFVLRALEAAEKENSAPKA</sequence>
<evidence type="ECO:0000256" key="4">
    <source>
        <dbReference type="ARBA" id="ARBA00022964"/>
    </source>
</evidence>
<dbReference type="GO" id="GO:0051213">
    <property type="term" value="F:dioxygenase activity"/>
    <property type="evidence" value="ECO:0007669"/>
    <property type="project" value="UniProtKB-KW"/>
</dbReference>
<evidence type="ECO:0000256" key="6">
    <source>
        <dbReference type="ARBA" id="ARBA00023004"/>
    </source>
</evidence>
<protein>
    <recommendedName>
        <fullName evidence="7">TauD/TfdA-like domain-containing protein</fullName>
    </recommendedName>
</protein>
<dbReference type="InParanoid" id="A0A1Y2FY39"/>
<keyword evidence="6" id="KW-0408">Iron</keyword>
<comment type="similarity">
    <text evidence="2">Belongs to the TfdA dioxygenase family.</text>
</comment>
<dbReference type="Proteomes" id="UP000193467">
    <property type="component" value="Unassembled WGS sequence"/>
</dbReference>
<dbReference type="InterPro" id="IPR003819">
    <property type="entry name" value="TauD/TfdA-like"/>
</dbReference>
<evidence type="ECO:0000256" key="5">
    <source>
        <dbReference type="ARBA" id="ARBA00023002"/>
    </source>
</evidence>
<dbReference type="Gene3D" id="3.60.130.10">
    <property type="entry name" value="Clavaminate synthase-like"/>
    <property type="match status" value="1"/>
</dbReference>
<comment type="caution">
    <text evidence="8">The sequence shown here is derived from an EMBL/GenBank/DDBJ whole genome shotgun (WGS) entry which is preliminary data.</text>
</comment>
<organism evidence="8 9">
    <name type="scientific">Leucosporidium creatinivorum</name>
    <dbReference type="NCBI Taxonomy" id="106004"/>
    <lineage>
        <taxon>Eukaryota</taxon>
        <taxon>Fungi</taxon>
        <taxon>Dikarya</taxon>
        <taxon>Basidiomycota</taxon>
        <taxon>Pucciniomycotina</taxon>
        <taxon>Microbotryomycetes</taxon>
        <taxon>Leucosporidiales</taxon>
        <taxon>Leucosporidium</taxon>
    </lineage>
</organism>
<evidence type="ECO:0000259" key="7">
    <source>
        <dbReference type="Pfam" id="PF02668"/>
    </source>
</evidence>
<dbReference type="GO" id="GO:0046872">
    <property type="term" value="F:metal ion binding"/>
    <property type="evidence" value="ECO:0007669"/>
    <property type="project" value="UniProtKB-KW"/>
</dbReference>
<feature type="domain" description="TauD/TfdA-like" evidence="7">
    <location>
        <begin position="168"/>
        <end position="373"/>
    </location>
</feature>
<keyword evidence="9" id="KW-1185">Reference proteome</keyword>
<comment type="cofactor">
    <cofactor evidence="1">
        <name>Fe(2+)</name>
        <dbReference type="ChEBI" id="CHEBI:29033"/>
    </cofactor>
</comment>
<name>A0A1Y2FY39_9BASI</name>
<dbReference type="InterPro" id="IPR051178">
    <property type="entry name" value="TfdA_dioxygenase"/>
</dbReference>
<dbReference type="AlphaFoldDB" id="A0A1Y2FY39"/>
<reference evidence="8 9" key="1">
    <citation type="submission" date="2016-07" db="EMBL/GenBank/DDBJ databases">
        <title>Pervasive Adenine N6-methylation of Active Genes in Fungi.</title>
        <authorList>
            <consortium name="DOE Joint Genome Institute"/>
            <person name="Mondo S.J."/>
            <person name="Dannebaum R.O."/>
            <person name="Kuo R.C."/>
            <person name="Labutti K."/>
            <person name="Haridas S."/>
            <person name="Kuo A."/>
            <person name="Salamov A."/>
            <person name="Ahrendt S.R."/>
            <person name="Lipzen A."/>
            <person name="Sullivan W."/>
            <person name="Andreopoulos W.B."/>
            <person name="Clum A."/>
            <person name="Lindquist E."/>
            <person name="Daum C."/>
            <person name="Ramamoorthy G.K."/>
            <person name="Gryganskyi A."/>
            <person name="Culley D."/>
            <person name="Magnuson J.K."/>
            <person name="James T.Y."/>
            <person name="O'Malley M.A."/>
            <person name="Stajich J.E."/>
            <person name="Spatafora J.W."/>
            <person name="Visel A."/>
            <person name="Grigoriev I.V."/>
        </authorList>
    </citation>
    <scope>NUCLEOTIDE SEQUENCE [LARGE SCALE GENOMIC DNA]</scope>
    <source>
        <strain evidence="8 9">62-1032</strain>
    </source>
</reference>
<keyword evidence="5" id="KW-0560">Oxidoreductase</keyword>